<protein>
    <submittedName>
        <fullName evidence="1">Uncharacterized protein</fullName>
    </submittedName>
</protein>
<gene>
    <name evidence="1" type="ORF">PBIL07802_LOCUS14548</name>
</gene>
<dbReference type="EMBL" id="HBIB01022303">
    <property type="protein sequence ID" value="CAE0252321.1"/>
    <property type="molecule type" value="Transcribed_RNA"/>
</dbReference>
<dbReference type="AlphaFoldDB" id="A0A7S3DBN7"/>
<organism evidence="1">
    <name type="scientific">Palpitomonas bilix</name>
    <dbReference type="NCBI Taxonomy" id="652834"/>
    <lineage>
        <taxon>Eukaryota</taxon>
        <taxon>Eukaryota incertae sedis</taxon>
    </lineage>
</organism>
<reference evidence="1" key="1">
    <citation type="submission" date="2021-01" db="EMBL/GenBank/DDBJ databases">
        <authorList>
            <person name="Corre E."/>
            <person name="Pelletier E."/>
            <person name="Niang G."/>
            <person name="Scheremetjew M."/>
            <person name="Finn R."/>
            <person name="Kale V."/>
            <person name="Holt S."/>
            <person name="Cochrane G."/>
            <person name="Meng A."/>
            <person name="Brown T."/>
            <person name="Cohen L."/>
        </authorList>
    </citation>
    <scope>NUCLEOTIDE SEQUENCE</scope>
    <source>
        <strain evidence="1">NIES-2562</strain>
    </source>
</reference>
<accession>A0A7S3DBN7</accession>
<sequence>MKHDTQREVESALVDLQGMLPSLIEQCKQTQAILQAVCNQEEKPEQGKEKSLPPDYETEEIQRAAWLKAYIANPLSPLSVHLLCDLRKKVASELKVLKAEVNEAVESVREEYKKSSNSDVDSGKYLRGLQAQSVAMAKASIPHLLAMSDKLEIDLLELSGEELQCFVGIEGFQHVKGEANSILDILESNSTRLQTRSSSSLALRSTASLDLFLSGQAPSTLQNDHLLVDAAAGIARKNSPCKRSRWWARFGEAWNRLFGIRDSWCDLEKRIEEALKGSSTGSSLAVLKDLYDELTSSYLINSDAKEKLSTKMLDIVDSDRHTTRCRHCNEQVATVRCFPCQHVIFCMTCMHTILPSGEDVESLKTMGFVAFKEGEKPTVCSECEQEVKMATTK</sequence>
<name>A0A7S3DBN7_9EUKA</name>
<evidence type="ECO:0000313" key="1">
    <source>
        <dbReference type="EMBL" id="CAE0252321.1"/>
    </source>
</evidence>
<proteinExistence type="predicted"/>